<evidence type="ECO:0000313" key="2">
    <source>
        <dbReference type="Proteomes" id="UP001283341"/>
    </source>
</evidence>
<gene>
    <name evidence="1" type="ORF">B0H66DRAFT_563634</name>
</gene>
<sequence length="824" mass="92583">MEQPPSYQDATKRVDWLELAAPYVSFADYPRLCLVCKRFYKQFAPRLWHDPLTAALKLGLVQEYDYEWYFRFIMKHLKNTRSETRDLVATLDFRGFPLHVPRMPVEFDNIDINQTMRMLPAVLPRLRYVLLDGHPDMDASQLVTSRNGGLETQFYGPLVLGISGCQVQHAPWFLESGYLANLVYLDVSHVQFSLEHVIFQGKLSPRALPHLRVLKARGPKLDDMSTITLLQAFKRQLWGLDLSGSKITDRAILTMPETSFPALSFRTGVVHFDVEGMLFFESESGDGTYGRYAFIQESPWSDTFRHPQRHLADAPTYTESAAHEMPRQPRGRRLDGRGKIRVDSADEIKSTLAGTSVNNSLLADNVYELDICRDHDGITHLYLNDTQISADTLGRLIRESAGQLERLECDITKIILPPVNGANPPLPLWLTRNPRLYGAIGMAHFFRPVWSSDLQVLRIHHSFVTQLVSLVDTNLPVKTNLWLAETFLHPRVELAYPEAFVPDMNPRLRSLTLTGIPRYSTGPLIDKLIAFLNLASSQERAIQDAESSRLGPSTLLGLRHIHLEFGPALSSSPPRDDIIEVDLDAEDFGLEPEDFSFFAESGGWVGVSSPTSPAATHEPPPASGISEASAKGVVVNSTWIEFEPLQTRQPQHCREPAAESGRRLQTYPYSETEREYVPFIGTWNGGKRFMHPVWIGSGCVSGQGQALDEYMRNLANPLLRTRIEPASPSHVAAGVPPGKFVFADAWAAILIPPEMRMPRQTRVDGMRDVLSAIRAHRVQTRTVYEEAKAAATRRGEAMVRLGAPHMHYTGRVEISFEATESEGD</sequence>
<dbReference type="AlphaFoldDB" id="A0AAE0HXQ0"/>
<dbReference type="InterPro" id="IPR032675">
    <property type="entry name" value="LRR_dom_sf"/>
</dbReference>
<dbReference type="Proteomes" id="UP001283341">
    <property type="component" value="Unassembled WGS sequence"/>
</dbReference>
<reference evidence="1" key="2">
    <citation type="submission" date="2023-06" db="EMBL/GenBank/DDBJ databases">
        <authorList>
            <consortium name="Lawrence Berkeley National Laboratory"/>
            <person name="Haridas S."/>
            <person name="Hensen N."/>
            <person name="Bonometti L."/>
            <person name="Westerberg I."/>
            <person name="Brannstrom I.O."/>
            <person name="Guillou S."/>
            <person name="Cros-Aarteil S."/>
            <person name="Calhoun S."/>
            <person name="Kuo A."/>
            <person name="Mondo S."/>
            <person name="Pangilinan J."/>
            <person name="Riley R."/>
            <person name="Labutti K."/>
            <person name="Andreopoulos B."/>
            <person name="Lipzen A."/>
            <person name="Chen C."/>
            <person name="Yanf M."/>
            <person name="Daum C."/>
            <person name="Ng V."/>
            <person name="Clum A."/>
            <person name="Steindorff A."/>
            <person name="Ohm R."/>
            <person name="Martin F."/>
            <person name="Silar P."/>
            <person name="Natvig D."/>
            <person name="Lalanne C."/>
            <person name="Gautier V."/>
            <person name="Ament-Velasquez S.L."/>
            <person name="Kruys A."/>
            <person name="Hutchinson M.I."/>
            <person name="Powell A.J."/>
            <person name="Barry K."/>
            <person name="Miller A.N."/>
            <person name="Grigoriev I.V."/>
            <person name="Debuchy R."/>
            <person name="Gladieux P."/>
            <person name="Thoren M.H."/>
            <person name="Johannesson H."/>
        </authorList>
    </citation>
    <scope>NUCLEOTIDE SEQUENCE</scope>
    <source>
        <strain evidence="1">CBS 118394</strain>
    </source>
</reference>
<organism evidence="1 2">
    <name type="scientific">Apodospora peruviana</name>
    <dbReference type="NCBI Taxonomy" id="516989"/>
    <lineage>
        <taxon>Eukaryota</taxon>
        <taxon>Fungi</taxon>
        <taxon>Dikarya</taxon>
        <taxon>Ascomycota</taxon>
        <taxon>Pezizomycotina</taxon>
        <taxon>Sordariomycetes</taxon>
        <taxon>Sordariomycetidae</taxon>
        <taxon>Sordariales</taxon>
        <taxon>Lasiosphaeriaceae</taxon>
        <taxon>Apodospora</taxon>
    </lineage>
</organism>
<dbReference type="Gene3D" id="3.80.10.10">
    <property type="entry name" value="Ribonuclease Inhibitor"/>
    <property type="match status" value="1"/>
</dbReference>
<dbReference type="SUPFAM" id="SSF52047">
    <property type="entry name" value="RNI-like"/>
    <property type="match status" value="1"/>
</dbReference>
<evidence type="ECO:0000313" key="1">
    <source>
        <dbReference type="EMBL" id="KAK3314775.1"/>
    </source>
</evidence>
<accession>A0AAE0HXQ0</accession>
<dbReference type="EMBL" id="JAUEDM010000006">
    <property type="protein sequence ID" value="KAK3314775.1"/>
    <property type="molecule type" value="Genomic_DNA"/>
</dbReference>
<proteinExistence type="predicted"/>
<reference evidence="1" key="1">
    <citation type="journal article" date="2023" name="Mol. Phylogenet. Evol.">
        <title>Genome-scale phylogeny and comparative genomics of the fungal order Sordariales.</title>
        <authorList>
            <person name="Hensen N."/>
            <person name="Bonometti L."/>
            <person name="Westerberg I."/>
            <person name="Brannstrom I.O."/>
            <person name="Guillou S."/>
            <person name="Cros-Aarteil S."/>
            <person name="Calhoun S."/>
            <person name="Haridas S."/>
            <person name="Kuo A."/>
            <person name="Mondo S."/>
            <person name="Pangilinan J."/>
            <person name="Riley R."/>
            <person name="LaButti K."/>
            <person name="Andreopoulos B."/>
            <person name="Lipzen A."/>
            <person name="Chen C."/>
            <person name="Yan M."/>
            <person name="Daum C."/>
            <person name="Ng V."/>
            <person name="Clum A."/>
            <person name="Steindorff A."/>
            <person name="Ohm R.A."/>
            <person name="Martin F."/>
            <person name="Silar P."/>
            <person name="Natvig D.O."/>
            <person name="Lalanne C."/>
            <person name="Gautier V."/>
            <person name="Ament-Velasquez S.L."/>
            <person name="Kruys A."/>
            <person name="Hutchinson M.I."/>
            <person name="Powell A.J."/>
            <person name="Barry K."/>
            <person name="Miller A.N."/>
            <person name="Grigoriev I.V."/>
            <person name="Debuchy R."/>
            <person name="Gladieux P."/>
            <person name="Hiltunen Thoren M."/>
            <person name="Johannesson H."/>
        </authorList>
    </citation>
    <scope>NUCLEOTIDE SEQUENCE</scope>
    <source>
        <strain evidence="1">CBS 118394</strain>
    </source>
</reference>
<protein>
    <submittedName>
        <fullName evidence="1">Uncharacterized protein</fullName>
    </submittedName>
</protein>
<comment type="caution">
    <text evidence="1">The sequence shown here is derived from an EMBL/GenBank/DDBJ whole genome shotgun (WGS) entry which is preliminary data.</text>
</comment>
<name>A0AAE0HXQ0_9PEZI</name>
<keyword evidence="2" id="KW-1185">Reference proteome</keyword>